<evidence type="ECO:0000256" key="8">
    <source>
        <dbReference type="ARBA" id="ARBA00023136"/>
    </source>
</evidence>
<evidence type="ECO:0000256" key="2">
    <source>
        <dbReference type="ARBA" id="ARBA00008358"/>
    </source>
</evidence>
<evidence type="ECO:0000256" key="3">
    <source>
        <dbReference type="ARBA" id="ARBA00022475"/>
    </source>
</evidence>
<organism evidence="11 12">
    <name type="scientific">Exilibacterium tricleocarpae</name>
    <dbReference type="NCBI Taxonomy" id="2591008"/>
    <lineage>
        <taxon>Bacteria</taxon>
        <taxon>Pseudomonadati</taxon>
        <taxon>Pseudomonadota</taxon>
        <taxon>Gammaproteobacteria</taxon>
        <taxon>Cellvibrionales</taxon>
        <taxon>Cellvibrionaceae</taxon>
        <taxon>Exilibacterium</taxon>
    </lineage>
</organism>
<comment type="PTM">
    <text evidence="9">Cleaved by prepilin peptidase.</text>
</comment>
<dbReference type="SUPFAM" id="SSF54523">
    <property type="entry name" value="Pili subunits"/>
    <property type="match status" value="1"/>
</dbReference>
<evidence type="ECO:0000256" key="7">
    <source>
        <dbReference type="ARBA" id="ARBA00022989"/>
    </source>
</evidence>
<gene>
    <name evidence="11" type="primary">gspI</name>
    <name evidence="11" type="ORF">FKG94_07175</name>
</gene>
<comment type="caution">
    <text evidence="11">The sequence shown here is derived from an EMBL/GenBank/DDBJ whole genome shotgun (WGS) entry which is preliminary data.</text>
</comment>
<dbReference type="Proteomes" id="UP000319732">
    <property type="component" value="Unassembled WGS sequence"/>
</dbReference>
<keyword evidence="3" id="KW-1003">Cell membrane</keyword>
<evidence type="ECO:0000256" key="9">
    <source>
        <dbReference type="RuleBase" id="RU368030"/>
    </source>
</evidence>
<proteinExistence type="inferred from homology"/>
<keyword evidence="6 9" id="KW-0812">Transmembrane</keyword>
<dbReference type="Gene3D" id="3.30.1300.30">
    <property type="entry name" value="GSPII I/J protein-like"/>
    <property type="match status" value="1"/>
</dbReference>
<dbReference type="GO" id="GO:0015628">
    <property type="term" value="P:protein secretion by the type II secretion system"/>
    <property type="evidence" value="ECO:0007669"/>
    <property type="project" value="UniProtKB-UniRule"/>
</dbReference>
<accession>A0A545TZ73</accession>
<dbReference type="InterPro" id="IPR045584">
    <property type="entry name" value="Pilin-like"/>
</dbReference>
<evidence type="ECO:0000313" key="12">
    <source>
        <dbReference type="Proteomes" id="UP000319732"/>
    </source>
</evidence>
<comment type="subcellular location">
    <subcellularLocation>
        <location evidence="1 9">Cell inner membrane</location>
        <topology evidence="1 9">Single-pass membrane protein</topology>
    </subcellularLocation>
</comment>
<name>A0A545TZ73_9GAMM</name>
<dbReference type="InterPro" id="IPR010052">
    <property type="entry name" value="T2SS_protein-GspI"/>
</dbReference>
<dbReference type="NCBIfam" id="TIGR02532">
    <property type="entry name" value="IV_pilin_GFxxxE"/>
    <property type="match status" value="1"/>
</dbReference>
<sequence>MKINARSPAHISACDCLKGACGCVRKSACGLVKTRGCVKKGTRGFTLVEVLVALAIVSMALPALLHEVQGQTSHTSYMRDRTIAQWIAQNKMTELRVLRRLNNQVFKGTASDQVEMAGTTWTWYLEALETPVEGMKRMEVRVSLGDKEKEESLVMLAGFVHE</sequence>
<dbReference type="OrthoDB" id="6121517at2"/>
<dbReference type="InterPro" id="IPR003413">
    <property type="entry name" value="T2SS_GspI_C"/>
</dbReference>
<dbReference type="GO" id="GO:0015627">
    <property type="term" value="C:type II protein secretion system complex"/>
    <property type="evidence" value="ECO:0007669"/>
    <property type="project" value="UniProtKB-UniRule"/>
</dbReference>
<dbReference type="GO" id="GO:0005886">
    <property type="term" value="C:plasma membrane"/>
    <property type="evidence" value="ECO:0007669"/>
    <property type="project" value="UniProtKB-SubCell"/>
</dbReference>
<keyword evidence="12" id="KW-1185">Reference proteome</keyword>
<reference evidence="11 12" key="1">
    <citation type="submission" date="2019-06" db="EMBL/GenBank/DDBJ databases">
        <title>Whole genome sequence for Cellvibrionaceae sp. R142.</title>
        <authorList>
            <person name="Wang G."/>
        </authorList>
    </citation>
    <scope>NUCLEOTIDE SEQUENCE [LARGE SCALE GENOMIC DNA]</scope>
    <source>
        <strain evidence="11 12">R142</strain>
    </source>
</reference>
<dbReference type="InterPro" id="IPR012902">
    <property type="entry name" value="N_methyl_site"/>
</dbReference>
<dbReference type="Pfam" id="PF07963">
    <property type="entry name" value="N_methyl"/>
    <property type="match status" value="1"/>
</dbReference>
<comment type="function">
    <text evidence="9">Component of the type II secretion system required for the energy-dependent secretion of extracellular factors such as proteases and toxins from the periplasm.</text>
</comment>
<feature type="domain" description="Type II secretion system protein GspI C-terminal" evidence="10">
    <location>
        <begin position="78"/>
        <end position="160"/>
    </location>
</feature>
<keyword evidence="8 9" id="KW-0472">Membrane</keyword>
<evidence type="ECO:0000313" key="11">
    <source>
        <dbReference type="EMBL" id="TQV82511.1"/>
    </source>
</evidence>
<evidence type="ECO:0000259" key="10">
    <source>
        <dbReference type="Pfam" id="PF02501"/>
    </source>
</evidence>
<evidence type="ECO:0000256" key="5">
    <source>
        <dbReference type="ARBA" id="ARBA00022519"/>
    </source>
</evidence>
<dbReference type="PANTHER" id="PTHR38779">
    <property type="entry name" value="TYPE II SECRETION SYSTEM PROTEIN I-RELATED"/>
    <property type="match status" value="1"/>
</dbReference>
<comment type="similarity">
    <text evidence="2 9">Belongs to the GSP I family.</text>
</comment>
<feature type="transmembrane region" description="Helical" evidence="9">
    <location>
        <begin position="45"/>
        <end position="65"/>
    </location>
</feature>
<evidence type="ECO:0000256" key="1">
    <source>
        <dbReference type="ARBA" id="ARBA00004377"/>
    </source>
</evidence>
<dbReference type="AlphaFoldDB" id="A0A545TZ73"/>
<keyword evidence="5 9" id="KW-0997">Cell inner membrane</keyword>
<evidence type="ECO:0000256" key="4">
    <source>
        <dbReference type="ARBA" id="ARBA00022481"/>
    </source>
</evidence>
<comment type="subunit">
    <text evidence="9">Type II secretion is composed of four main components: the outer membrane complex, the inner membrane complex, the cytoplasmic secretion ATPase and the periplasm-spanning pseudopilus.</text>
</comment>
<dbReference type="PANTHER" id="PTHR38779:SF2">
    <property type="entry name" value="TYPE II SECRETION SYSTEM PROTEIN I-RELATED"/>
    <property type="match status" value="1"/>
</dbReference>
<dbReference type="RefSeq" id="WP_142903527.1">
    <property type="nucleotide sequence ID" value="NZ_ML660090.1"/>
</dbReference>
<dbReference type="EMBL" id="VHSG01000007">
    <property type="protein sequence ID" value="TQV82511.1"/>
    <property type="molecule type" value="Genomic_DNA"/>
</dbReference>
<evidence type="ECO:0000256" key="6">
    <source>
        <dbReference type="ARBA" id="ARBA00022692"/>
    </source>
</evidence>
<keyword evidence="7 9" id="KW-1133">Transmembrane helix</keyword>
<dbReference type="NCBIfam" id="TIGR01707">
    <property type="entry name" value="gspI"/>
    <property type="match status" value="1"/>
</dbReference>
<keyword evidence="4 9" id="KW-0488">Methylation</keyword>
<dbReference type="Pfam" id="PF02501">
    <property type="entry name" value="T2SSI"/>
    <property type="match status" value="1"/>
</dbReference>
<protein>
    <recommendedName>
        <fullName evidence="9">Type II secretion system protein I</fullName>
        <shortName evidence="9">T2SS minor pseudopilin I</shortName>
    </recommendedName>
</protein>